<dbReference type="SMART" id="SM00387">
    <property type="entry name" value="HATPase_c"/>
    <property type="match status" value="1"/>
</dbReference>
<keyword evidence="3 9" id="KW-0597">Phosphoprotein</keyword>
<gene>
    <name evidence="13" type="ORF">GCM10010971_18920</name>
</gene>
<dbReference type="PROSITE" id="PS50113">
    <property type="entry name" value="PAC"/>
    <property type="match status" value="1"/>
</dbReference>
<dbReference type="PRINTS" id="PR00344">
    <property type="entry name" value="BCTRLSENSOR"/>
</dbReference>
<reference evidence="14" key="1">
    <citation type="journal article" date="2019" name="Int. J. Syst. Evol. Microbiol.">
        <title>The Global Catalogue of Microorganisms (GCM) 10K type strain sequencing project: providing services to taxonomists for standard genome sequencing and annotation.</title>
        <authorList>
            <consortium name="The Broad Institute Genomics Platform"/>
            <consortium name="The Broad Institute Genome Sequencing Center for Infectious Disease"/>
            <person name="Wu L."/>
            <person name="Ma J."/>
        </authorList>
    </citation>
    <scope>NUCLEOTIDE SEQUENCE [LARGE SCALE GENOMIC DNA]</scope>
    <source>
        <strain evidence="14">CGMCC 1.8860</strain>
    </source>
</reference>
<evidence type="ECO:0000256" key="6">
    <source>
        <dbReference type="ARBA" id="ARBA00022777"/>
    </source>
</evidence>
<evidence type="ECO:0000256" key="2">
    <source>
        <dbReference type="ARBA" id="ARBA00012438"/>
    </source>
</evidence>
<evidence type="ECO:0000313" key="13">
    <source>
        <dbReference type="EMBL" id="GGP26073.1"/>
    </source>
</evidence>
<dbReference type="Gene3D" id="2.10.70.100">
    <property type="match status" value="1"/>
</dbReference>
<dbReference type="InterPro" id="IPR036097">
    <property type="entry name" value="HisK_dim/P_sf"/>
</dbReference>
<dbReference type="PROSITE" id="PS50109">
    <property type="entry name" value="HIS_KIN"/>
    <property type="match status" value="1"/>
</dbReference>
<dbReference type="PANTHER" id="PTHR43065">
    <property type="entry name" value="SENSOR HISTIDINE KINASE"/>
    <property type="match status" value="1"/>
</dbReference>
<dbReference type="SMART" id="SM00086">
    <property type="entry name" value="PAC"/>
    <property type="match status" value="2"/>
</dbReference>
<dbReference type="InterPro" id="IPR004358">
    <property type="entry name" value="Sig_transdc_His_kin-like_C"/>
</dbReference>
<dbReference type="SUPFAM" id="SSF47384">
    <property type="entry name" value="Homodimeric domain of signal transducing histidine kinase"/>
    <property type="match status" value="1"/>
</dbReference>
<dbReference type="InterPro" id="IPR013655">
    <property type="entry name" value="PAS_fold_3"/>
</dbReference>
<keyword evidence="6" id="KW-0418">Kinase</keyword>
<dbReference type="SMART" id="SM00448">
    <property type="entry name" value="REC"/>
    <property type="match status" value="2"/>
</dbReference>
<dbReference type="Gene3D" id="3.30.450.20">
    <property type="entry name" value="PAS domain"/>
    <property type="match status" value="2"/>
</dbReference>
<dbReference type="PROSITE" id="PS50110">
    <property type="entry name" value="RESPONSE_REGULATORY"/>
    <property type="match status" value="2"/>
</dbReference>
<feature type="modified residue" description="4-aspartylphosphate" evidence="9">
    <location>
        <position position="741"/>
    </location>
</feature>
<keyword evidence="14" id="KW-1185">Reference proteome</keyword>
<dbReference type="EC" id="2.7.13.3" evidence="2"/>
<evidence type="ECO:0000259" key="10">
    <source>
        <dbReference type="PROSITE" id="PS50109"/>
    </source>
</evidence>
<dbReference type="SUPFAM" id="SSF55874">
    <property type="entry name" value="ATPase domain of HSP90 chaperone/DNA topoisomerase II/histidine kinase"/>
    <property type="match status" value="1"/>
</dbReference>
<evidence type="ECO:0000256" key="3">
    <source>
        <dbReference type="ARBA" id="ARBA00022553"/>
    </source>
</evidence>
<dbReference type="NCBIfam" id="TIGR00229">
    <property type="entry name" value="sensory_box"/>
    <property type="match status" value="1"/>
</dbReference>
<dbReference type="InterPro" id="IPR035965">
    <property type="entry name" value="PAS-like_dom_sf"/>
</dbReference>
<feature type="domain" description="Response regulatory" evidence="11">
    <location>
        <begin position="17"/>
        <end position="133"/>
    </location>
</feature>
<evidence type="ECO:0000256" key="9">
    <source>
        <dbReference type="PROSITE-ProRule" id="PRU00169"/>
    </source>
</evidence>
<dbReference type="InterPro" id="IPR000700">
    <property type="entry name" value="PAS-assoc_C"/>
</dbReference>
<dbReference type="PANTHER" id="PTHR43065:SF46">
    <property type="entry name" value="C4-DICARBOXYLATE TRANSPORT SENSOR PROTEIN DCTB"/>
    <property type="match status" value="1"/>
</dbReference>
<dbReference type="SMART" id="SM00388">
    <property type="entry name" value="HisKA"/>
    <property type="match status" value="1"/>
</dbReference>
<dbReference type="Gene3D" id="3.30.565.10">
    <property type="entry name" value="Histidine kinase-like ATPase, C-terminal domain"/>
    <property type="match status" value="1"/>
</dbReference>
<dbReference type="Gene3D" id="3.40.50.2300">
    <property type="match status" value="2"/>
</dbReference>
<dbReference type="InterPro" id="IPR003594">
    <property type="entry name" value="HATPase_dom"/>
</dbReference>
<feature type="domain" description="Response regulatory" evidence="11">
    <location>
        <begin position="691"/>
        <end position="802"/>
    </location>
</feature>
<dbReference type="InterPro" id="IPR001789">
    <property type="entry name" value="Sig_transdc_resp-reg_receiver"/>
</dbReference>
<dbReference type="InterPro" id="IPR005467">
    <property type="entry name" value="His_kinase_dom"/>
</dbReference>
<organism evidence="13 14">
    <name type="scientific">Silvimonas amylolytica</name>
    <dbReference type="NCBI Taxonomy" id="449663"/>
    <lineage>
        <taxon>Bacteria</taxon>
        <taxon>Pseudomonadati</taxon>
        <taxon>Pseudomonadota</taxon>
        <taxon>Betaproteobacteria</taxon>
        <taxon>Neisseriales</taxon>
        <taxon>Chitinibacteraceae</taxon>
        <taxon>Silvimonas</taxon>
    </lineage>
</organism>
<dbReference type="Pfam" id="PF02518">
    <property type="entry name" value="HATPase_c"/>
    <property type="match status" value="1"/>
</dbReference>
<evidence type="ECO:0000259" key="11">
    <source>
        <dbReference type="PROSITE" id="PS50110"/>
    </source>
</evidence>
<dbReference type="CDD" id="cd00130">
    <property type="entry name" value="PAS"/>
    <property type="match status" value="2"/>
</dbReference>
<dbReference type="InterPro" id="IPR003661">
    <property type="entry name" value="HisK_dim/P_dom"/>
</dbReference>
<proteinExistence type="predicted"/>
<keyword evidence="5" id="KW-0547">Nucleotide-binding</keyword>
<dbReference type="Proteomes" id="UP000621859">
    <property type="component" value="Unassembled WGS sequence"/>
</dbReference>
<name>A0ABQ2PLA7_9NEIS</name>
<feature type="modified residue" description="4-aspartylphosphate" evidence="9">
    <location>
        <position position="68"/>
    </location>
</feature>
<dbReference type="SMART" id="SM00091">
    <property type="entry name" value="PAS"/>
    <property type="match status" value="2"/>
</dbReference>
<dbReference type="Gene3D" id="1.10.287.130">
    <property type="match status" value="1"/>
</dbReference>
<dbReference type="SUPFAM" id="SSF52172">
    <property type="entry name" value="CheY-like"/>
    <property type="match status" value="2"/>
</dbReference>
<evidence type="ECO:0000256" key="4">
    <source>
        <dbReference type="ARBA" id="ARBA00022679"/>
    </source>
</evidence>
<feature type="domain" description="Histidine kinase" evidence="10">
    <location>
        <begin position="443"/>
        <end position="668"/>
    </location>
</feature>
<keyword evidence="8" id="KW-0902">Two-component regulatory system</keyword>
<evidence type="ECO:0000259" key="12">
    <source>
        <dbReference type="PROSITE" id="PS50113"/>
    </source>
</evidence>
<comment type="catalytic activity">
    <reaction evidence="1">
        <text>ATP + protein L-histidine = ADP + protein N-phospho-L-histidine.</text>
        <dbReference type="EC" id="2.7.13.3"/>
    </reaction>
</comment>
<dbReference type="Pfam" id="PF08447">
    <property type="entry name" value="PAS_3"/>
    <property type="match status" value="2"/>
</dbReference>
<feature type="domain" description="PAC" evidence="12">
    <location>
        <begin position="227"/>
        <end position="278"/>
    </location>
</feature>
<dbReference type="CDD" id="cd00156">
    <property type="entry name" value="REC"/>
    <property type="match status" value="1"/>
</dbReference>
<evidence type="ECO:0000256" key="8">
    <source>
        <dbReference type="ARBA" id="ARBA00023012"/>
    </source>
</evidence>
<dbReference type="EMBL" id="BMLY01000002">
    <property type="protein sequence ID" value="GGP26073.1"/>
    <property type="molecule type" value="Genomic_DNA"/>
</dbReference>
<dbReference type="InterPro" id="IPR001610">
    <property type="entry name" value="PAC"/>
</dbReference>
<dbReference type="RefSeq" id="WP_188692269.1">
    <property type="nucleotide sequence ID" value="NZ_BMLY01000002.1"/>
</dbReference>
<dbReference type="CDD" id="cd00082">
    <property type="entry name" value="HisKA"/>
    <property type="match status" value="1"/>
</dbReference>
<dbReference type="InterPro" id="IPR000014">
    <property type="entry name" value="PAS"/>
</dbReference>
<comment type="caution">
    <text evidence="13">The sequence shown here is derived from an EMBL/GenBank/DDBJ whole genome shotgun (WGS) entry which is preliminary data.</text>
</comment>
<dbReference type="SUPFAM" id="SSF55785">
    <property type="entry name" value="PYP-like sensor domain (PAS domain)"/>
    <property type="match status" value="2"/>
</dbReference>
<sequence>MSKPVAAHPLTAATPARILQIEDNPLDAELSQITLERAGFRARFTLVDTEQRMRDALAGQPFDLILSDFLLPLFSGATALDIAQTLCPQTPFIFVSGVSGEETAVEMMRRGATDYVLKQRLGLLPKSVERALTLVREQTRRQQVEAALKTSQINVRLATEAGKLGMWDYRPLTGELIWDLRCREMFGIGPDDQVDLALYTRCVHPDDRERMGQVIAQCTHSPQFSECNADYRIVLPDGRIRWVNTLGKSFFENGRCIQFLGVLLDVTERQLAREAISQQNVVLEERVAARTQERDRVWALSHDMLAVMRADLTPITLNPAWADALGWPLSDLLAGSLGRYIDEADLEATLAALQQPQQDETAVRFETRFRCANGEERWLAWTAVNADGLHYCIARDVTADKARLEELATANCELIKQIHQRQRMEATMQKMQRLEAVGQLTAGVAHDFNNLLTVVLSNATFLEHDLRSITLADKTRQRLANIRNAGQRGGKLTSQLLTFSRQQQLAPRAANLNQTVEAMLELLRSTIGGSVQVITGLEPDLWTAMVDTTQIEMVILNLAINARDAMDGGGTLYINTANAQFAQEDNGAGAPGAGDFVRLTVRDSGHGMSPDVLARAFEPFFTTKEVGKGSGLGLAQVYGFARQSGGGVTIETKENEGTSVNVYLPRLAHPVAEPQAPCDQPTIAVGNDSITLLVVDDDEAVGELTAAHLADLGYRVERATSGKSALALLAAHPQINALVADFAMPEMNGAELAMAARTLRPDLPVVFVTGYIELGKLDLPHSGIVQKPYSVEQLADMVRQQLNQVPALTPDTAAPLQ</sequence>
<evidence type="ECO:0000256" key="1">
    <source>
        <dbReference type="ARBA" id="ARBA00000085"/>
    </source>
</evidence>
<evidence type="ECO:0000313" key="14">
    <source>
        <dbReference type="Proteomes" id="UP000621859"/>
    </source>
</evidence>
<protein>
    <recommendedName>
        <fullName evidence="2">histidine kinase</fullName>
        <ecNumber evidence="2">2.7.13.3</ecNumber>
    </recommendedName>
</protein>
<dbReference type="InterPro" id="IPR036890">
    <property type="entry name" value="HATPase_C_sf"/>
</dbReference>
<keyword evidence="7" id="KW-0067">ATP-binding</keyword>
<keyword evidence="4" id="KW-0808">Transferase</keyword>
<accession>A0ABQ2PLA7</accession>
<dbReference type="Pfam" id="PF00512">
    <property type="entry name" value="HisKA"/>
    <property type="match status" value="1"/>
</dbReference>
<dbReference type="Pfam" id="PF00072">
    <property type="entry name" value="Response_reg"/>
    <property type="match status" value="2"/>
</dbReference>
<dbReference type="InterPro" id="IPR011006">
    <property type="entry name" value="CheY-like_superfamily"/>
</dbReference>
<evidence type="ECO:0000256" key="5">
    <source>
        <dbReference type="ARBA" id="ARBA00022741"/>
    </source>
</evidence>
<evidence type="ECO:0000256" key="7">
    <source>
        <dbReference type="ARBA" id="ARBA00022840"/>
    </source>
</evidence>